<organism evidence="5 6">
    <name type="scientific">Rhodoferax ferrireducens</name>
    <dbReference type="NCBI Taxonomy" id="192843"/>
    <lineage>
        <taxon>Bacteria</taxon>
        <taxon>Pseudomonadati</taxon>
        <taxon>Pseudomonadota</taxon>
        <taxon>Betaproteobacteria</taxon>
        <taxon>Burkholderiales</taxon>
        <taxon>Comamonadaceae</taxon>
        <taxon>Rhodoferax</taxon>
    </lineage>
</organism>
<dbReference type="Proteomes" id="UP000192505">
    <property type="component" value="Unassembled WGS sequence"/>
</dbReference>
<name>A0A1W9KR03_9BURK</name>
<comment type="caution">
    <text evidence="5">The sequence shown here is derived from an EMBL/GenBank/DDBJ whole genome shotgun (WGS) entry which is preliminary data.</text>
</comment>
<dbReference type="AlphaFoldDB" id="A0A1W9KR03"/>
<gene>
    <name evidence="5" type="ORF">BWK72_16680</name>
</gene>
<evidence type="ECO:0000256" key="4">
    <source>
        <dbReference type="ARBA" id="ARBA00022729"/>
    </source>
</evidence>
<dbReference type="PANTHER" id="PTHR43649:SF34">
    <property type="entry name" value="ABC TRANSPORTER PERIPLASMIC-BINDING PROTEIN YCJN-RELATED"/>
    <property type="match status" value="1"/>
</dbReference>
<accession>A0A1W9KR03</accession>
<dbReference type="InterPro" id="IPR050490">
    <property type="entry name" value="Bact_solute-bd_prot1"/>
</dbReference>
<evidence type="ECO:0000256" key="2">
    <source>
        <dbReference type="ARBA" id="ARBA00008520"/>
    </source>
</evidence>
<evidence type="ECO:0000256" key="1">
    <source>
        <dbReference type="ARBA" id="ARBA00004418"/>
    </source>
</evidence>
<evidence type="ECO:0000256" key="3">
    <source>
        <dbReference type="ARBA" id="ARBA00022448"/>
    </source>
</evidence>
<sequence length="496" mass="54644">MKLFATGLLGLFLLSACGEKPNATAPSAAPAAPKPFQGQSISLIVPTLDARLIRGPILDEVAGFEERTGAKVRVLTPGWSETITKIDQSLQSPEANYDIYVAISMWSGTLLGGGHIEPVPEAIKQRVDWNDVLPIYRNTVLSWNNVAYGLPYDGDCINLYYRQDLFANPAYQARFKNKYRYELAVPTTWQSYRDVAEFFTGWDWSGDGKPDYGLAGNRVKGDISMLQFFAQAAAHAKHPDDPAYYFDAATLKPRINNPGFVRALNLWIATLRFGPPGMANFAGHDVRNSFVTGQVAMAIDWADMGVHAVNSPASVVKAHIGYAQIPGSSEVYDSVNGRWDKRPNQVSSISGNWTFFVSKASRHKDLAFEFAAHMTSKELTKKMTAMSGTAVNPSRQSHFENPDAWNQSGFTTESASAYLQAITQSLSNPNVVYDITIPGAGEYYQVFDALVARAVSGELKPQQALDLAAAEWEKITDRLGRDQQIRFYQASLNVAK</sequence>
<dbReference type="InterPro" id="IPR006059">
    <property type="entry name" value="SBP"/>
</dbReference>
<proteinExistence type="inferred from homology"/>
<dbReference type="PROSITE" id="PS51257">
    <property type="entry name" value="PROKAR_LIPOPROTEIN"/>
    <property type="match status" value="1"/>
</dbReference>
<comment type="similarity">
    <text evidence="2">Belongs to the bacterial solute-binding protein 1 family.</text>
</comment>
<evidence type="ECO:0000313" key="5">
    <source>
        <dbReference type="EMBL" id="OQW86711.1"/>
    </source>
</evidence>
<reference evidence="5 6" key="1">
    <citation type="submission" date="2017-01" db="EMBL/GenBank/DDBJ databases">
        <title>Novel large sulfur bacteria in the metagenomes of groundwater-fed chemosynthetic microbial mats in the Lake Huron basin.</title>
        <authorList>
            <person name="Sharrar A.M."/>
            <person name="Flood B.E."/>
            <person name="Bailey J.V."/>
            <person name="Jones D.S."/>
            <person name="Biddanda B."/>
            <person name="Ruberg S.A."/>
            <person name="Marcus D.N."/>
            <person name="Dick G.J."/>
        </authorList>
    </citation>
    <scope>NUCLEOTIDE SEQUENCE [LARGE SCALE GENOMIC DNA]</scope>
    <source>
        <strain evidence="5">A7</strain>
    </source>
</reference>
<dbReference type="SUPFAM" id="SSF53850">
    <property type="entry name" value="Periplasmic binding protein-like II"/>
    <property type="match status" value="1"/>
</dbReference>
<dbReference type="Pfam" id="PF01547">
    <property type="entry name" value="SBP_bac_1"/>
    <property type="match status" value="1"/>
</dbReference>
<keyword evidence="3" id="KW-0813">Transport</keyword>
<evidence type="ECO:0000313" key="6">
    <source>
        <dbReference type="Proteomes" id="UP000192505"/>
    </source>
</evidence>
<dbReference type="PANTHER" id="PTHR43649">
    <property type="entry name" value="ARABINOSE-BINDING PROTEIN-RELATED"/>
    <property type="match status" value="1"/>
</dbReference>
<dbReference type="GO" id="GO:0042597">
    <property type="term" value="C:periplasmic space"/>
    <property type="evidence" value="ECO:0007669"/>
    <property type="project" value="UniProtKB-SubCell"/>
</dbReference>
<protein>
    <submittedName>
        <fullName evidence="5">ABC transporter substrate-binding protein</fullName>
    </submittedName>
</protein>
<comment type="subcellular location">
    <subcellularLocation>
        <location evidence="1">Periplasm</location>
    </subcellularLocation>
</comment>
<dbReference type="Gene3D" id="3.40.190.10">
    <property type="entry name" value="Periplasmic binding protein-like II"/>
    <property type="match status" value="2"/>
</dbReference>
<keyword evidence="4" id="KW-0732">Signal</keyword>
<dbReference type="EMBL" id="MTEI01000014">
    <property type="protein sequence ID" value="OQW86711.1"/>
    <property type="molecule type" value="Genomic_DNA"/>
</dbReference>